<gene>
    <name evidence="1" type="ORF">AA23TX_06393</name>
</gene>
<reference evidence="1 2" key="1">
    <citation type="submission" date="2019-09" db="EMBL/GenBank/DDBJ databases">
        <authorList>
            <person name="Leyn A S."/>
        </authorList>
    </citation>
    <scope>NUCLEOTIDE SEQUENCE [LARGE SCALE GENOMIC DNA]</scope>
    <source>
        <strain evidence="1">AA231_1</strain>
    </source>
</reference>
<evidence type="ECO:0000313" key="2">
    <source>
        <dbReference type="Proteomes" id="UP000399805"/>
    </source>
</evidence>
<keyword evidence="2" id="KW-1185">Reference proteome</keyword>
<protein>
    <submittedName>
        <fullName evidence="1">Uncharacterized protein</fullName>
    </submittedName>
</protein>
<organism evidence="1 2">
    <name type="scientific">Amycolatopsis camponoti</name>
    <dbReference type="NCBI Taxonomy" id="2606593"/>
    <lineage>
        <taxon>Bacteria</taxon>
        <taxon>Bacillati</taxon>
        <taxon>Actinomycetota</taxon>
        <taxon>Actinomycetes</taxon>
        <taxon>Pseudonocardiales</taxon>
        <taxon>Pseudonocardiaceae</taxon>
        <taxon>Amycolatopsis</taxon>
    </lineage>
</organism>
<dbReference type="Proteomes" id="UP000399805">
    <property type="component" value="Unassembled WGS sequence"/>
</dbReference>
<proteinExistence type="predicted"/>
<dbReference type="AlphaFoldDB" id="A0A6I8LW22"/>
<sequence>MIDYRSPMTLEITGGSSFSALTRETGHWTRRCAEGAVTFGCPGRTYERAPRVWGGRGLGLPEDELTAFAAQLRRVMKHEAYWLARAGCRDRRAGDATRWSPGRYDDEDGFVYFTGPCTHGDPWPGYRPARSFTIALPHVRGLRVRVAAYLAAG</sequence>
<evidence type="ECO:0000313" key="1">
    <source>
        <dbReference type="EMBL" id="VVJ21372.1"/>
    </source>
</evidence>
<name>A0A6I8LW22_9PSEU</name>
<dbReference type="EMBL" id="CABVGP010000002">
    <property type="protein sequence ID" value="VVJ21372.1"/>
    <property type="molecule type" value="Genomic_DNA"/>
</dbReference>
<accession>A0A6I8LW22</accession>